<evidence type="ECO:0000313" key="1">
    <source>
        <dbReference type="EMBL" id="KIM70379.1"/>
    </source>
</evidence>
<keyword evidence="2" id="KW-1185">Reference proteome</keyword>
<reference evidence="2" key="2">
    <citation type="submission" date="2015-01" db="EMBL/GenBank/DDBJ databases">
        <title>Evolutionary Origins and Diversification of the Mycorrhizal Mutualists.</title>
        <authorList>
            <consortium name="DOE Joint Genome Institute"/>
            <consortium name="Mycorrhizal Genomics Consortium"/>
            <person name="Kohler A."/>
            <person name="Kuo A."/>
            <person name="Nagy L.G."/>
            <person name="Floudas D."/>
            <person name="Copeland A."/>
            <person name="Barry K.W."/>
            <person name="Cichocki N."/>
            <person name="Veneault-Fourrey C."/>
            <person name="LaButti K."/>
            <person name="Lindquist E.A."/>
            <person name="Lipzen A."/>
            <person name="Lundell T."/>
            <person name="Morin E."/>
            <person name="Murat C."/>
            <person name="Riley R."/>
            <person name="Ohm R."/>
            <person name="Sun H."/>
            <person name="Tunlid A."/>
            <person name="Henrissat B."/>
            <person name="Grigoriev I.V."/>
            <person name="Hibbett D.S."/>
            <person name="Martin F."/>
        </authorList>
    </citation>
    <scope>NUCLEOTIDE SEQUENCE [LARGE SCALE GENOMIC DNA]</scope>
    <source>
        <strain evidence="2">Foug A</strain>
    </source>
</reference>
<dbReference type="HOGENOM" id="CLU_132809_0_0_1"/>
<dbReference type="STRING" id="1036808.A0A0C3EQE1"/>
<dbReference type="Proteomes" id="UP000053989">
    <property type="component" value="Unassembled WGS sequence"/>
</dbReference>
<accession>A0A0C3EQE1</accession>
<dbReference type="AlphaFoldDB" id="A0A0C3EQE1"/>
<protein>
    <submittedName>
        <fullName evidence="1">Uncharacterized protein</fullName>
    </submittedName>
</protein>
<evidence type="ECO:0000313" key="2">
    <source>
        <dbReference type="Proteomes" id="UP000053989"/>
    </source>
</evidence>
<reference evidence="1 2" key="1">
    <citation type="submission" date="2014-04" db="EMBL/GenBank/DDBJ databases">
        <authorList>
            <consortium name="DOE Joint Genome Institute"/>
            <person name="Kuo A."/>
            <person name="Kohler A."/>
            <person name="Nagy L.G."/>
            <person name="Floudas D."/>
            <person name="Copeland A."/>
            <person name="Barry K.W."/>
            <person name="Cichocki N."/>
            <person name="Veneault-Fourrey C."/>
            <person name="LaButti K."/>
            <person name="Lindquist E.A."/>
            <person name="Lipzen A."/>
            <person name="Lundell T."/>
            <person name="Morin E."/>
            <person name="Murat C."/>
            <person name="Sun H."/>
            <person name="Tunlid A."/>
            <person name="Henrissat B."/>
            <person name="Grigoriev I.V."/>
            <person name="Hibbett D.S."/>
            <person name="Martin F."/>
            <person name="Nordberg H.P."/>
            <person name="Cantor M.N."/>
            <person name="Hua S.X."/>
        </authorList>
    </citation>
    <scope>NUCLEOTIDE SEQUENCE [LARGE SCALE GENOMIC DNA]</scope>
    <source>
        <strain evidence="1 2">Foug A</strain>
    </source>
</reference>
<dbReference type="EMBL" id="KN822005">
    <property type="protein sequence ID" value="KIM70379.1"/>
    <property type="molecule type" value="Genomic_DNA"/>
</dbReference>
<gene>
    <name evidence="1" type="ORF">SCLCIDRAFT_101290</name>
</gene>
<organism evidence="1 2">
    <name type="scientific">Scleroderma citrinum Foug A</name>
    <dbReference type="NCBI Taxonomy" id="1036808"/>
    <lineage>
        <taxon>Eukaryota</taxon>
        <taxon>Fungi</taxon>
        <taxon>Dikarya</taxon>
        <taxon>Basidiomycota</taxon>
        <taxon>Agaricomycotina</taxon>
        <taxon>Agaricomycetes</taxon>
        <taxon>Agaricomycetidae</taxon>
        <taxon>Boletales</taxon>
        <taxon>Sclerodermatineae</taxon>
        <taxon>Sclerodermataceae</taxon>
        <taxon>Scleroderma</taxon>
    </lineage>
</organism>
<dbReference type="OrthoDB" id="2626014at2759"/>
<sequence>MDYIAKNVDVVDFGGEADYTGHQWFQEPPPRPEVTHWHSKPQPVAQPYIPDDDVIRQNNAFDFALKAAPNVLYGRFKQYGQLGVLAWCSEFGEMIDSLKELGFSGNMFVATRVQALKTCEDILGLKLDIKMQIILMYLSSQIARLRRFLDGGERQWDDYPVPEFPLDYRTYSS</sequence>
<dbReference type="InParanoid" id="A0A0C3EQE1"/>
<name>A0A0C3EQE1_9AGAM</name>
<proteinExistence type="predicted"/>